<reference evidence="4 5" key="1">
    <citation type="submission" date="2022-02" db="EMBL/GenBank/DDBJ databases">
        <title>The genome sequence of Shewanella sp. 3B26.</title>
        <authorList>
            <person name="Du J."/>
        </authorList>
    </citation>
    <scope>NUCLEOTIDE SEQUENCE [LARGE SCALE GENOMIC DNA]</scope>
    <source>
        <strain evidence="4 5">3B26</strain>
    </source>
</reference>
<dbReference type="PRINTS" id="PR00080">
    <property type="entry name" value="SDRFAMILY"/>
</dbReference>
<name>A0AAJ1F116_9GAMM</name>
<dbReference type="InterPro" id="IPR036291">
    <property type="entry name" value="NAD(P)-bd_dom_sf"/>
</dbReference>
<dbReference type="PRINTS" id="PR00081">
    <property type="entry name" value="GDHRDH"/>
</dbReference>
<keyword evidence="5" id="KW-1185">Reference proteome</keyword>
<dbReference type="PROSITE" id="PS00061">
    <property type="entry name" value="ADH_SHORT"/>
    <property type="match status" value="1"/>
</dbReference>
<gene>
    <name evidence="4" type="ORF">MJ923_12230</name>
</gene>
<dbReference type="EMBL" id="JAKUDL010000004">
    <property type="protein sequence ID" value="MCH4295068.1"/>
    <property type="molecule type" value="Genomic_DNA"/>
</dbReference>
<dbReference type="PANTHER" id="PTHR24320">
    <property type="entry name" value="RETINOL DEHYDROGENASE"/>
    <property type="match status" value="1"/>
</dbReference>
<sequence>MKTLLITGATDGLGLATARQLAGAGHHLIVHGRDPYKVAALADELAAHTRVETCVADFSDLQAVRSMATTLSASYPQIDALINNAGVYKAPQTDKHTIDIRFRVNTIAPYILTRALMNNLSGGRVINLCSAAQTPVNLAALHGLQQCHSPMDAYAQSKLALTTWTMAMAMANTATQKSQPADIQFIAINPGSLLATKMVQQGFGISGNDTGPAVTLLVSAAVGTVFATANGSYFDNDIGEFGRAHPEAYQPKQQQQLLELLELMAASS</sequence>
<dbReference type="Gene3D" id="3.40.50.720">
    <property type="entry name" value="NAD(P)-binding Rossmann-like Domain"/>
    <property type="match status" value="1"/>
</dbReference>
<dbReference type="Proteomes" id="UP001297581">
    <property type="component" value="Unassembled WGS sequence"/>
</dbReference>
<comment type="caution">
    <text evidence="4">The sequence shown here is derived from an EMBL/GenBank/DDBJ whole genome shotgun (WGS) entry which is preliminary data.</text>
</comment>
<dbReference type="Pfam" id="PF00106">
    <property type="entry name" value="adh_short"/>
    <property type="match status" value="1"/>
</dbReference>
<organism evidence="4 5">
    <name type="scientific">Shewanella zhuhaiensis</name>
    <dbReference type="NCBI Taxonomy" id="2919576"/>
    <lineage>
        <taxon>Bacteria</taxon>
        <taxon>Pseudomonadati</taxon>
        <taxon>Pseudomonadota</taxon>
        <taxon>Gammaproteobacteria</taxon>
        <taxon>Alteromonadales</taxon>
        <taxon>Shewanellaceae</taxon>
        <taxon>Shewanella</taxon>
    </lineage>
</organism>
<evidence type="ECO:0000256" key="3">
    <source>
        <dbReference type="RuleBase" id="RU000363"/>
    </source>
</evidence>
<dbReference type="AlphaFoldDB" id="A0AAJ1F116"/>
<evidence type="ECO:0000313" key="5">
    <source>
        <dbReference type="Proteomes" id="UP001297581"/>
    </source>
</evidence>
<evidence type="ECO:0000256" key="2">
    <source>
        <dbReference type="ARBA" id="ARBA00023002"/>
    </source>
</evidence>
<dbReference type="InterPro" id="IPR020904">
    <property type="entry name" value="Sc_DH/Rdtase_CS"/>
</dbReference>
<keyword evidence="2" id="KW-0560">Oxidoreductase</keyword>
<dbReference type="PANTHER" id="PTHR24320:SF148">
    <property type="entry name" value="NAD(P)-BINDING ROSSMANN-FOLD SUPERFAMILY PROTEIN"/>
    <property type="match status" value="1"/>
</dbReference>
<dbReference type="GO" id="GO:0016491">
    <property type="term" value="F:oxidoreductase activity"/>
    <property type="evidence" value="ECO:0007669"/>
    <property type="project" value="UniProtKB-KW"/>
</dbReference>
<proteinExistence type="inferred from homology"/>
<dbReference type="SUPFAM" id="SSF51735">
    <property type="entry name" value="NAD(P)-binding Rossmann-fold domains"/>
    <property type="match status" value="1"/>
</dbReference>
<comment type="similarity">
    <text evidence="1 3">Belongs to the short-chain dehydrogenases/reductases (SDR) family.</text>
</comment>
<accession>A0AAJ1F116</accession>
<protein>
    <submittedName>
        <fullName evidence="4">SDR family NAD(P)-dependent oxidoreductase</fullName>
    </submittedName>
</protein>
<dbReference type="RefSeq" id="WP_240591342.1">
    <property type="nucleotide sequence ID" value="NZ_JAKUDL010000004.1"/>
</dbReference>
<dbReference type="InterPro" id="IPR002347">
    <property type="entry name" value="SDR_fam"/>
</dbReference>
<evidence type="ECO:0000313" key="4">
    <source>
        <dbReference type="EMBL" id="MCH4295068.1"/>
    </source>
</evidence>
<evidence type="ECO:0000256" key="1">
    <source>
        <dbReference type="ARBA" id="ARBA00006484"/>
    </source>
</evidence>